<proteinExistence type="predicted"/>
<dbReference type="AlphaFoldDB" id="A0A2R6NH50"/>
<dbReference type="STRING" id="98765.A0A2R6NH50"/>
<reference evidence="1 2" key="1">
    <citation type="submission" date="2018-02" db="EMBL/GenBank/DDBJ databases">
        <title>Genome sequence of the basidiomycete white-rot fungus Phlebia centrifuga.</title>
        <authorList>
            <person name="Granchi Z."/>
            <person name="Peng M."/>
            <person name="de Vries R.P."/>
            <person name="Hilden K."/>
            <person name="Makela M.R."/>
            <person name="Grigoriev I."/>
            <person name="Riley R."/>
        </authorList>
    </citation>
    <scope>NUCLEOTIDE SEQUENCE [LARGE SCALE GENOMIC DNA]</scope>
    <source>
        <strain evidence="1 2">FBCC195</strain>
    </source>
</reference>
<keyword evidence="2" id="KW-1185">Reference proteome</keyword>
<organism evidence="1 2">
    <name type="scientific">Hermanssonia centrifuga</name>
    <dbReference type="NCBI Taxonomy" id="98765"/>
    <lineage>
        <taxon>Eukaryota</taxon>
        <taxon>Fungi</taxon>
        <taxon>Dikarya</taxon>
        <taxon>Basidiomycota</taxon>
        <taxon>Agaricomycotina</taxon>
        <taxon>Agaricomycetes</taxon>
        <taxon>Polyporales</taxon>
        <taxon>Meruliaceae</taxon>
        <taxon>Hermanssonia</taxon>
    </lineage>
</organism>
<evidence type="ECO:0000313" key="1">
    <source>
        <dbReference type="EMBL" id="PSR71690.1"/>
    </source>
</evidence>
<evidence type="ECO:0000313" key="2">
    <source>
        <dbReference type="Proteomes" id="UP000186601"/>
    </source>
</evidence>
<gene>
    <name evidence="1" type="ORF">PHLCEN_2v12435</name>
</gene>
<name>A0A2R6NH50_9APHY</name>
<dbReference type="Proteomes" id="UP000186601">
    <property type="component" value="Unassembled WGS sequence"/>
</dbReference>
<evidence type="ECO:0008006" key="3">
    <source>
        <dbReference type="Google" id="ProtNLM"/>
    </source>
</evidence>
<sequence>MAAVMGDVEGLEPTLEEAQKQLDWPKWLATIKAKLKSLNSNDICETFFNPPHSPIATRNGWAIESFDFNSAYLNSVLDDDEVVYLEKPPQFAAKDPKQYVLWLRTYMV</sequence>
<accession>A0A2R6NH50</accession>
<dbReference type="EMBL" id="MLYV02001250">
    <property type="protein sequence ID" value="PSR71690.1"/>
    <property type="molecule type" value="Genomic_DNA"/>
</dbReference>
<protein>
    <recommendedName>
        <fullName evidence="3">Reverse transcriptase Ty1/copia-type domain-containing protein</fullName>
    </recommendedName>
</protein>
<comment type="caution">
    <text evidence="1">The sequence shown here is derived from an EMBL/GenBank/DDBJ whole genome shotgun (WGS) entry which is preliminary data.</text>
</comment>